<dbReference type="SUPFAM" id="SSF52266">
    <property type="entry name" value="SGNH hydrolase"/>
    <property type="match status" value="1"/>
</dbReference>
<dbReference type="Proteomes" id="UP001063166">
    <property type="component" value="Unassembled WGS sequence"/>
</dbReference>
<keyword evidence="1" id="KW-0378">Hydrolase</keyword>
<name>A0A9P3PGC7_LYOSH</name>
<reference evidence="2" key="1">
    <citation type="submission" date="2022-07" db="EMBL/GenBank/DDBJ databases">
        <title>The genome of Lyophyllum shimeji provides insight into the initial evolution of ectomycorrhizal fungal genome.</title>
        <authorList>
            <person name="Kobayashi Y."/>
            <person name="Shibata T."/>
            <person name="Hirakawa H."/>
            <person name="Shigenobu S."/>
            <person name="Nishiyama T."/>
            <person name="Yamada A."/>
            <person name="Hasebe M."/>
            <person name="Kawaguchi M."/>
        </authorList>
    </citation>
    <scope>NUCLEOTIDE SEQUENCE</scope>
    <source>
        <strain evidence="2">AT787</strain>
    </source>
</reference>
<accession>A0A9P3PGC7</accession>
<dbReference type="AlphaFoldDB" id="A0A9P3PGC7"/>
<organism evidence="2 3">
    <name type="scientific">Lyophyllum shimeji</name>
    <name type="common">Hon-shimeji</name>
    <name type="synonym">Tricholoma shimeji</name>
    <dbReference type="NCBI Taxonomy" id="47721"/>
    <lineage>
        <taxon>Eukaryota</taxon>
        <taxon>Fungi</taxon>
        <taxon>Dikarya</taxon>
        <taxon>Basidiomycota</taxon>
        <taxon>Agaricomycotina</taxon>
        <taxon>Agaricomycetes</taxon>
        <taxon>Agaricomycetidae</taxon>
        <taxon>Agaricales</taxon>
        <taxon>Tricholomatineae</taxon>
        <taxon>Lyophyllaceae</taxon>
        <taxon>Lyophyllum</taxon>
    </lineage>
</organism>
<keyword evidence="3" id="KW-1185">Reference proteome</keyword>
<comment type="caution">
    <text evidence="2">The sequence shown here is derived from an EMBL/GenBank/DDBJ whole genome shotgun (WGS) entry which is preliminary data.</text>
</comment>
<dbReference type="PANTHER" id="PTHR45648:SF22">
    <property type="entry name" value="GDSL LIPASE_ACYLHYDROLASE FAMILY PROTEIN (AFU_ORTHOLOGUE AFUA_4G14700)"/>
    <property type="match status" value="1"/>
</dbReference>
<dbReference type="InterPro" id="IPR036514">
    <property type="entry name" value="SGNH_hydro_sf"/>
</dbReference>
<evidence type="ECO:0008006" key="4">
    <source>
        <dbReference type="Google" id="ProtNLM"/>
    </source>
</evidence>
<dbReference type="InterPro" id="IPR051058">
    <property type="entry name" value="GDSL_Est/Lipase"/>
</dbReference>
<proteinExistence type="predicted"/>
<dbReference type="Pfam" id="PF00657">
    <property type="entry name" value="Lipase_GDSL"/>
    <property type="match status" value="1"/>
</dbReference>
<evidence type="ECO:0000313" key="2">
    <source>
        <dbReference type="EMBL" id="GLB34892.1"/>
    </source>
</evidence>
<evidence type="ECO:0000313" key="3">
    <source>
        <dbReference type="Proteomes" id="UP001063166"/>
    </source>
</evidence>
<gene>
    <name evidence="2" type="ORF">LshimejAT787_0204570</name>
</gene>
<evidence type="ECO:0000256" key="1">
    <source>
        <dbReference type="ARBA" id="ARBA00022801"/>
    </source>
</evidence>
<dbReference type="Gene3D" id="3.40.50.1110">
    <property type="entry name" value="SGNH hydrolase"/>
    <property type="match status" value="1"/>
</dbReference>
<dbReference type="OrthoDB" id="1600564at2759"/>
<dbReference type="EMBL" id="BRPK01000002">
    <property type="protein sequence ID" value="GLB34892.1"/>
    <property type="molecule type" value="Genomic_DNA"/>
</dbReference>
<sequence length="286" mass="31964">MSKILQVASSWPGFSGLSYLVIFGDSYSSVGYDDAPRDCVSTALQPLGVPFPGSTWNEPDLPNWVGHLVTKYFPRPRFIPAGVEQDAAYLERPLLVYDYAKGGDTVTGVRRQIQSRFLPSVGQKPDWASWSSDNSLFITWIGINDCAYSRNHGTNVKMLFSLEEELYDAGARNFLFIDVPPIHRSPAVPEHHEDSTTFDNFNNELDEAVSAFVARHPNITVMLFSASATFNSFLDAPEAYGFRKQDCRRPGGRIWYDTLHPTSAVHDCVAKELAKFLGSVTKLQKE</sequence>
<dbReference type="GO" id="GO:0016788">
    <property type="term" value="F:hydrolase activity, acting on ester bonds"/>
    <property type="evidence" value="ECO:0007669"/>
    <property type="project" value="InterPro"/>
</dbReference>
<dbReference type="InterPro" id="IPR001087">
    <property type="entry name" value="GDSL"/>
</dbReference>
<dbReference type="PANTHER" id="PTHR45648">
    <property type="entry name" value="GDSL LIPASE/ACYLHYDROLASE FAMILY PROTEIN (AFU_ORTHOLOGUE AFUA_4G14700)"/>
    <property type="match status" value="1"/>
</dbReference>
<protein>
    <recommendedName>
        <fullName evidence="4">Carbohydrate esterase family 16 protein</fullName>
    </recommendedName>
</protein>